<gene>
    <name evidence="1" type="ORF">EJ02DRAFT_115847</name>
</gene>
<organism evidence="1 2">
    <name type="scientific">Clathrospora elynae</name>
    <dbReference type="NCBI Taxonomy" id="706981"/>
    <lineage>
        <taxon>Eukaryota</taxon>
        <taxon>Fungi</taxon>
        <taxon>Dikarya</taxon>
        <taxon>Ascomycota</taxon>
        <taxon>Pezizomycotina</taxon>
        <taxon>Dothideomycetes</taxon>
        <taxon>Pleosporomycetidae</taxon>
        <taxon>Pleosporales</taxon>
        <taxon>Diademaceae</taxon>
        <taxon>Clathrospora</taxon>
    </lineage>
</organism>
<name>A0A6A5S7K4_9PLEO</name>
<reference evidence="1" key="1">
    <citation type="journal article" date="2020" name="Stud. Mycol.">
        <title>101 Dothideomycetes genomes: a test case for predicting lifestyles and emergence of pathogens.</title>
        <authorList>
            <person name="Haridas S."/>
            <person name="Albert R."/>
            <person name="Binder M."/>
            <person name="Bloem J."/>
            <person name="Labutti K."/>
            <person name="Salamov A."/>
            <person name="Andreopoulos B."/>
            <person name="Baker S."/>
            <person name="Barry K."/>
            <person name="Bills G."/>
            <person name="Bluhm B."/>
            <person name="Cannon C."/>
            <person name="Castanera R."/>
            <person name="Culley D."/>
            <person name="Daum C."/>
            <person name="Ezra D."/>
            <person name="Gonzalez J."/>
            <person name="Henrissat B."/>
            <person name="Kuo A."/>
            <person name="Liang C."/>
            <person name="Lipzen A."/>
            <person name="Lutzoni F."/>
            <person name="Magnuson J."/>
            <person name="Mondo S."/>
            <person name="Nolan M."/>
            <person name="Ohm R."/>
            <person name="Pangilinan J."/>
            <person name="Park H.-J."/>
            <person name="Ramirez L."/>
            <person name="Alfaro M."/>
            <person name="Sun H."/>
            <person name="Tritt A."/>
            <person name="Yoshinaga Y."/>
            <person name="Zwiers L.-H."/>
            <person name="Turgeon B."/>
            <person name="Goodwin S."/>
            <person name="Spatafora J."/>
            <person name="Crous P."/>
            <person name="Grigoriev I."/>
        </authorList>
    </citation>
    <scope>NUCLEOTIDE SEQUENCE</scope>
    <source>
        <strain evidence="1">CBS 161.51</strain>
    </source>
</reference>
<evidence type="ECO:0000313" key="2">
    <source>
        <dbReference type="Proteomes" id="UP000800038"/>
    </source>
</evidence>
<accession>A0A6A5S7K4</accession>
<dbReference type="AlphaFoldDB" id="A0A6A5S7K4"/>
<protein>
    <submittedName>
        <fullName evidence="1">Uncharacterized protein</fullName>
    </submittedName>
</protein>
<keyword evidence="2" id="KW-1185">Reference proteome</keyword>
<sequence>MKRQEILDRALKYRCLITTTSVLLAKLPLYRIVSAMSTCSLGSKLCTNSMTLRQRCLTLYSRRTTTPTYCFQISEMKYRSSATTISRASHLLSRCLLSWRHLRWMRAVATILSTLCACSTTAITVSKTFFLHTLIASKSSRRTWIAYRLMQRTSATSSTCHFCTWLALPSTTQCTICALASWVARLTEPLSGASCPFLLSSWMAEQPPRGVPACSRARECGGNSAERVGRGHGARSKMERGEGGWIHKTKYITQCAMYK</sequence>
<evidence type="ECO:0000313" key="1">
    <source>
        <dbReference type="EMBL" id="KAF1935759.1"/>
    </source>
</evidence>
<dbReference type="EMBL" id="ML976237">
    <property type="protein sequence ID" value="KAF1935759.1"/>
    <property type="molecule type" value="Genomic_DNA"/>
</dbReference>
<proteinExistence type="predicted"/>
<dbReference type="Proteomes" id="UP000800038">
    <property type="component" value="Unassembled WGS sequence"/>
</dbReference>